<dbReference type="Pfam" id="PF13286">
    <property type="entry name" value="HD_assoc"/>
    <property type="match status" value="1"/>
</dbReference>
<dbReference type="SMART" id="SM00471">
    <property type="entry name" value="HDc"/>
    <property type="match status" value="1"/>
</dbReference>
<dbReference type="EMBL" id="VUMD01000001">
    <property type="protein sequence ID" value="MSS35021.1"/>
    <property type="molecule type" value="Genomic_DNA"/>
</dbReference>
<gene>
    <name evidence="4" type="ORF">FYJ39_00100</name>
</gene>
<dbReference type="AlphaFoldDB" id="A0A7X2TBM5"/>
<evidence type="ECO:0000259" key="3">
    <source>
        <dbReference type="PROSITE" id="PS51831"/>
    </source>
</evidence>
<dbReference type="InterPro" id="IPR026875">
    <property type="entry name" value="PHydrolase_assoc_dom"/>
</dbReference>
<evidence type="ECO:0000256" key="1">
    <source>
        <dbReference type="ARBA" id="ARBA00022801"/>
    </source>
</evidence>
<name>A0A7X2TBM5_9CLOT</name>
<dbReference type="Gene3D" id="1.10.3210.10">
    <property type="entry name" value="Hypothetical protein af1432"/>
    <property type="match status" value="1"/>
</dbReference>
<dbReference type="InterPro" id="IPR006261">
    <property type="entry name" value="dGTPase"/>
</dbReference>
<dbReference type="InterPro" id="IPR003607">
    <property type="entry name" value="HD/PDEase_dom"/>
</dbReference>
<proteinExistence type="inferred from homology"/>
<organism evidence="4 5">
    <name type="scientific">Clostridium porci</name>
    <dbReference type="NCBI Taxonomy" id="2605778"/>
    <lineage>
        <taxon>Bacteria</taxon>
        <taxon>Bacillati</taxon>
        <taxon>Bacillota</taxon>
        <taxon>Clostridia</taxon>
        <taxon>Eubacteriales</taxon>
        <taxon>Clostridiaceae</taxon>
        <taxon>Clostridium</taxon>
    </lineage>
</organism>
<keyword evidence="1 2" id="KW-0378">Hydrolase</keyword>
<accession>A0A7X2TBM5</accession>
<dbReference type="PANTHER" id="PTHR35795:SF1">
    <property type="entry name" value="BIS(5'-NUCLEOSYL)-TETRAPHOSPHATASE, SYMMETRICAL"/>
    <property type="match status" value="1"/>
</dbReference>
<comment type="caution">
    <text evidence="4">The sequence shown here is derived from an EMBL/GenBank/DDBJ whole genome shotgun (WGS) entry which is preliminary data.</text>
</comment>
<dbReference type="NCBIfam" id="NF002327">
    <property type="entry name" value="PRK01286.1-2"/>
    <property type="match status" value="1"/>
</dbReference>
<dbReference type="Pfam" id="PF01966">
    <property type="entry name" value="HD"/>
    <property type="match status" value="1"/>
</dbReference>
<dbReference type="PROSITE" id="PS51257">
    <property type="entry name" value="PROKAR_LIPOPROTEIN"/>
    <property type="match status" value="1"/>
</dbReference>
<dbReference type="NCBIfam" id="TIGR01353">
    <property type="entry name" value="dGTP_triPase"/>
    <property type="match status" value="1"/>
</dbReference>
<comment type="similarity">
    <text evidence="2">Belongs to the dGTPase family. Type 2 subfamily.</text>
</comment>
<dbReference type="InterPro" id="IPR023023">
    <property type="entry name" value="dNTPase_2"/>
</dbReference>
<evidence type="ECO:0000313" key="5">
    <source>
        <dbReference type="Proteomes" id="UP000429958"/>
    </source>
</evidence>
<dbReference type="PANTHER" id="PTHR35795">
    <property type="entry name" value="SLR1885 PROTEIN"/>
    <property type="match status" value="1"/>
</dbReference>
<keyword evidence="5" id="KW-1185">Reference proteome</keyword>
<evidence type="ECO:0000256" key="2">
    <source>
        <dbReference type="HAMAP-Rule" id="MF_01212"/>
    </source>
</evidence>
<dbReference type="InterPro" id="IPR006674">
    <property type="entry name" value="HD_domain"/>
</dbReference>
<protein>
    <recommendedName>
        <fullName evidence="2">Deoxyguanosinetriphosphate triphosphohydrolase-like protein</fullName>
    </recommendedName>
</protein>
<dbReference type="HAMAP" id="MF_01212">
    <property type="entry name" value="dGTPase_type2"/>
    <property type="match status" value="1"/>
</dbReference>
<feature type="domain" description="HD" evidence="3">
    <location>
        <begin position="75"/>
        <end position="186"/>
    </location>
</feature>
<dbReference type="CDD" id="cd00077">
    <property type="entry name" value="HDc"/>
    <property type="match status" value="1"/>
</dbReference>
<dbReference type="PROSITE" id="PS51831">
    <property type="entry name" value="HD"/>
    <property type="match status" value="1"/>
</dbReference>
<dbReference type="Proteomes" id="UP000429958">
    <property type="component" value="Unassembled WGS sequence"/>
</dbReference>
<dbReference type="GO" id="GO:0016793">
    <property type="term" value="F:triphosphoric monoester hydrolase activity"/>
    <property type="evidence" value="ECO:0007669"/>
    <property type="project" value="InterPro"/>
</dbReference>
<evidence type="ECO:0000313" key="4">
    <source>
        <dbReference type="EMBL" id="MSS35021.1"/>
    </source>
</evidence>
<dbReference type="RefSeq" id="WP_154470451.1">
    <property type="nucleotide sequence ID" value="NZ_VUMD01000001.1"/>
</dbReference>
<sequence length="336" mass="38716">MNIRESMEALEEQILSPYAALSCRTRGRDRPEPPCDIRPEYQRDRDRILHCKAFRRLKHKTQVFLAPEGDHYRTRLTHTLEVSQIARTIAKSLRLNESLTEAIALGHDLGHTPFGHSGEAVLDHICEDGFSHYKQSVRIVEILEKDGKGLNLTWETRDGILNHRTTGQPSTLEGAVVRLSDKIAYINHDIDDAIRARMFTEAQIPAVFTDVLGKSVRERLNNLIHDIIINSMDKPAIIMSDGMEEAMGGLRRWMFENVYKNDIPKAEEGKAQQMISQLYDYYMKHVDKLPVEYLLLMVNKGEKKSRVVCDYIAGMSDIYAIDQFEELFVPKRWNVY</sequence>
<reference evidence="4 5" key="1">
    <citation type="submission" date="2019-08" db="EMBL/GenBank/DDBJ databases">
        <title>In-depth cultivation of the pig gut microbiome towards novel bacterial diversity and tailored functional studies.</title>
        <authorList>
            <person name="Wylensek D."/>
            <person name="Hitch T.C.A."/>
            <person name="Clavel T."/>
        </authorList>
    </citation>
    <scope>NUCLEOTIDE SEQUENCE [LARGE SCALE GENOMIC DNA]</scope>
    <source>
        <strain evidence="4 5">WCA-389-WT-23D1</strain>
    </source>
</reference>
<dbReference type="InterPro" id="IPR051094">
    <property type="entry name" value="Diverse_Catalytic_Enzymes"/>
</dbReference>
<dbReference type="SUPFAM" id="SSF109604">
    <property type="entry name" value="HD-domain/PDEase-like"/>
    <property type="match status" value="1"/>
</dbReference>